<evidence type="ECO:0000259" key="5">
    <source>
        <dbReference type="PROSITE" id="PS50977"/>
    </source>
</evidence>
<dbReference type="SUPFAM" id="SSF46689">
    <property type="entry name" value="Homeodomain-like"/>
    <property type="match status" value="1"/>
</dbReference>
<dbReference type="GO" id="GO:0000976">
    <property type="term" value="F:transcription cis-regulatory region binding"/>
    <property type="evidence" value="ECO:0007669"/>
    <property type="project" value="TreeGrafter"/>
</dbReference>
<proteinExistence type="predicted"/>
<dbReference type="InterPro" id="IPR009057">
    <property type="entry name" value="Homeodomain-like_sf"/>
</dbReference>
<evidence type="ECO:0000313" key="7">
    <source>
        <dbReference type="Proteomes" id="UP000077868"/>
    </source>
</evidence>
<evidence type="ECO:0000256" key="3">
    <source>
        <dbReference type="ARBA" id="ARBA00023163"/>
    </source>
</evidence>
<dbReference type="KEGG" id="ndk:I601_2863"/>
<keyword evidence="7" id="KW-1185">Reference proteome</keyword>
<dbReference type="Gene3D" id="1.10.357.10">
    <property type="entry name" value="Tetracycline Repressor, domain 2"/>
    <property type="match status" value="1"/>
</dbReference>
<dbReference type="Pfam" id="PF00440">
    <property type="entry name" value="TetR_N"/>
    <property type="match status" value="1"/>
</dbReference>
<evidence type="ECO:0000256" key="4">
    <source>
        <dbReference type="PROSITE-ProRule" id="PRU00335"/>
    </source>
</evidence>
<keyword evidence="3" id="KW-0804">Transcription</keyword>
<dbReference type="STRING" id="1300347.I601_2863"/>
<dbReference type="GO" id="GO:0003700">
    <property type="term" value="F:DNA-binding transcription factor activity"/>
    <property type="evidence" value="ECO:0007669"/>
    <property type="project" value="TreeGrafter"/>
</dbReference>
<sequence>MAGRGWGGSPPASEDEARRRILEATAECVRQLGPSATTVQAVADELGITRRTMYRYYASVEDLFSAVGLAALHDFRERIDEATAGLEDAVSLVVESLAFAIEVVPGEPLLHLLVDAGRGDLYGAMMMSPEVIALCRESVLDGRVEWAALGYDTEALEELVAVMLRLFHSFVFVPQVPPLGGQELRQWLRRWLGPSILARGQVGTLRGPRTELS</sequence>
<protein>
    <submittedName>
        <fullName evidence="6">Bacterial regulatory protein, tetR family</fullName>
    </submittedName>
</protein>
<dbReference type="InterPro" id="IPR050109">
    <property type="entry name" value="HTH-type_TetR-like_transc_reg"/>
</dbReference>
<evidence type="ECO:0000313" key="6">
    <source>
        <dbReference type="EMBL" id="ANH39279.1"/>
    </source>
</evidence>
<gene>
    <name evidence="6" type="ORF">I601_2863</name>
</gene>
<dbReference type="PANTHER" id="PTHR30055">
    <property type="entry name" value="HTH-TYPE TRANSCRIPTIONAL REGULATOR RUTR"/>
    <property type="match status" value="1"/>
</dbReference>
<accession>A0A1A9GLW5</accession>
<dbReference type="InterPro" id="IPR001647">
    <property type="entry name" value="HTH_TetR"/>
</dbReference>
<keyword evidence="1" id="KW-0805">Transcription regulation</keyword>
<dbReference type="PROSITE" id="PS50977">
    <property type="entry name" value="HTH_TETR_2"/>
    <property type="match status" value="1"/>
</dbReference>
<dbReference type="PATRIC" id="fig|1300347.3.peg.2861"/>
<dbReference type="RefSeq" id="WP_068110964.1">
    <property type="nucleotide sequence ID" value="NZ_CP015079.1"/>
</dbReference>
<keyword evidence="2 4" id="KW-0238">DNA-binding</keyword>
<feature type="domain" description="HTH tetR-type" evidence="5">
    <location>
        <begin position="15"/>
        <end position="75"/>
    </location>
</feature>
<dbReference type="Proteomes" id="UP000077868">
    <property type="component" value="Chromosome"/>
</dbReference>
<evidence type="ECO:0000256" key="1">
    <source>
        <dbReference type="ARBA" id="ARBA00023015"/>
    </source>
</evidence>
<dbReference type="PANTHER" id="PTHR30055:SF234">
    <property type="entry name" value="HTH-TYPE TRANSCRIPTIONAL REGULATOR BETI"/>
    <property type="match status" value="1"/>
</dbReference>
<evidence type="ECO:0000256" key="2">
    <source>
        <dbReference type="ARBA" id="ARBA00023125"/>
    </source>
</evidence>
<organism evidence="6 7">
    <name type="scientific">Nocardioides dokdonensis FR1436</name>
    <dbReference type="NCBI Taxonomy" id="1300347"/>
    <lineage>
        <taxon>Bacteria</taxon>
        <taxon>Bacillati</taxon>
        <taxon>Actinomycetota</taxon>
        <taxon>Actinomycetes</taxon>
        <taxon>Propionibacteriales</taxon>
        <taxon>Nocardioidaceae</taxon>
        <taxon>Nocardioides</taxon>
    </lineage>
</organism>
<reference evidence="6 7" key="1">
    <citation type="submission" date="2016-03" db="EMBL/GenBank/DDBJ databases">
        <title>Complete genome sequence of a soil Actinobacterium, Nocardioides dokdonensis FR1436.</title>
        <authorList>
            <person name="Kwon S.-K."/>
            <person name="Kim K."/>
            <person name="Kim J.F."/>
        </authorList>
    </citation>
    <scope>NUCLEOTIDE SEQUENCE [LARGE SCALE GENOMIC DNA]</scope>
    <source>
        <strain evidence="6 7">FR1436</strain>
    </source>
</reference>
<dbReference type="EMBL" id="CP015079">
    <property type="protein sequence ID" value="ANH39279.1"/>
    <property type="molecule type" value="Genomic_DNA"/>
</dbReference>
<name>A0A1A9GLW5_9ACTN</name>
<feature type="DNA-binding region" description="H-T-H motif" evidence="4">
    <location>
        <begin position="38"/>
        <end position="57"/>
    </location>
</feature>
<dbReference type="AlphaFoldDB" id="A0A1A9GLW5"/>